<sequence length="244" mass="26974">MSEEDVGKLGNDEIVVLSQRYGQGDEPYIEASETHQAWAMLKIMVRSQHVLPYRVTCSFVEHHQHPPQGCVSKLVDPGINGSGVSSPHCRFVCLKVVLSKVLGYGIIVGSILVKVPQIMKILKAKSGEGINMFSTTLELTAIAATMAYSYSQGFPFSSYGEAVFLLIQTLITAFLVMYYTDRRAFSVVYMSVFAVVLSYLMSPFTSRTLLWALQASVLPNIIIARRAVYPLTSGVQFGAGRRCW</sequence>
<dbReference type="PANTHER" id="PTHR12226:SF2">
    <property type="entry name" value="MANNOSE-P-DOLICHOL UTILIZATION DEFECT 1 PROTEIN"/>
    <property type="match status" value="1"/>
</dbReference>
<dbReference type="Pfam" id="PF04193">
    <property type="entry name" value="PQ-loop"/>
    <property type="match status" value="1"/>
</dbReference>
<dbReference type="InterPro" id="IPR016817">
    <property type="entry name" value="MannP-dilichol_defect-1"/>
</dbReference>
<keyword evidence="6 8" id="KW-0472">Membrane</keyword>
<evidence type="ECO:0000256" key="6">
    <source>
        <dbReference type="ARBA" id="ARBA00023136"/>
    </source>
</evidence>
<comment type="caution">
    <text evidence="9">The sequence shown here is derived from an EMBL/GenBank/DDBJ whole genome shotgun (WGS) entry which is preliminary data.</text>
</comment>
<protein>
    <recommendedName>
        <fullName evidence="11">Mannose-P-dolichol utilization defect 1 protein</fullName>
    </recommendedName>
</protein>
<dbReference type="Proteomes" id="UP001208570">
    <property type="component" value="Unassembled WGS sequence"/>
</dbReference>
<comment type="subcellular location">
    <subcellularLocation>
        <location evidence="1">Membrane</location>
        <topology evidence="1">Multi-pass membrane protein</topology>
    </subcellularLocation>
</comment>
<dbReference type="Gene3D" id="1.20.1280.290">
    <property type="match status" value="1"/>
</dbReference>
<keyword evidence="2" id="KW-0813">Transport</keyword>
<evidence type="ECO:0008006" key="11">
    <source>
        <dbReference type="Google" id="ProtNLM"/>
    </source>
</evidence>
<evidence type="ECO:0000313" key="10">
    <source>
        <dbReference type="Proteomes" id="UP001208570"/>
    </source>
</evidence>
<name>A0AAD9JFI9_9ANNE</name>
<comment type="similarity">
    <text evidence="7">Belongs to the MPDU1 (TC 2.A.43.3) family.</text>
</comment>
<proteinExistence type="inferred from homology"/>
<dbReference type="AlphaFoldDB" id="A0AAD9JFI9"/>
<keyword evidence="5 8" id="KW-1133">Transmembrane helix</keyword>
<feature type="transmembrane region" description="Helical" evidence="8">
    <location>
        <begin position="187"/>
        <end position="204"/>
    </location>
</feature>
<dbReference type="FunFam" id="1.20.1280.290:FF:000006">
    <property type="entry name" value="mannose-P-dolichol utilization defect 1 protein"/>
    <property type="match status" value="1"/>
</dbReference>
<reference evidence="9" key="1">
    <citation type="journal article" date="2023" name="Mol. Biol. Evol.">
        <title>Third-Generation Sequencing Reveals the Adaptive Role of the Epigenome in Three Deep-Sea Polychaetes.</title>
        <authorList>
            <person name="Perez M."/>
            <person name="Aroh O."/>
            <person name="Sun Y."/>
            <person name="Lan Y."/>
            <person name="Juniper S.K."/>
            <person name="Young C.R."/>
            <person name="Angers B."/>
            <person name="Qian P.Y."/>
        </authorList>
    </citation>
    <scope>NUCLEOTIDE SEQUENCE</scope>
    <source>
        <strain evidence="9">P08H-3</strain>
    </source>
</reference>
<evidence type="ECO:0000256" key="4">
    <source>
        <dbReference type="ARBA" id="ARBA00022737"/>
    </source>
</evidence>
<dbReference type="SMART" id="SM00679">
    <property type="entry name" value="CTNS"/>
    <property type="match status" value="1"/>
</dbReference>
<dbReference type="GO" id="GO:0016020">
    <property type="term" value="C:membrane"/>
    <property type="evidence" value="ECO:0007669"/>
    <property type="project" value="UniProtKB-SubCell"/>
</dbReference>
<dbReference type="GO" id="GO:0009312">
    <property type="term" value="P:oligosaccharide biosynthetic process"/>
    <property type="evidence" value="ECO:0007669"/>
    <property type="project" value="TreeGrafter"/>
</dbReference>
<dbReference type="EMBL" id="JAODUP010000365">
    <property type="protein sequence ID" value="KAK2151380.1"/>
    <property type="molecule type" value="Genomic_DNA"/>
</dbReference>
<evidence type="ECO:0000256" key="2">
    <source>
        <dbReference type="ARBA" id="ARBA00022448"/>
    </source>
</evidence>
<evidence type="ECO:0000256" key="7">
    <source>
        <dbReference type="ARBA" id="ARBA00038475"/>
    </source>
</evidence>
<evidence type="ECO:0000256" key="3">
    <source>
        <dbReference type="ARBA" id="ARBA00022692"/>
    </source>
</evidence>
<keyword evidence="3 8" id="KW-0812">Transmembrane</keyword>
<evidence type="ECO:0000256" key="8">
    <source>
        <dbReference type="SAM" id="Phobius"/>
    </source>
</evidence>
<keyword evidence="10" id="KW-1185">Reference proteome</keyword>
<accession>A0AAD9JFI9</accession>
<gene>
    <name evidence="9" type="ORF">LSH36_365g03021</name>
</gene>
<keyword evidence="4" id="KW-0677">Repeat</keyword>
<dbReference type="InterPro" id="IPR006603">
    <property type="entry name" value="PQ-loop_rpt"/>
</dbReference>
<dbReference type="PANTHER" id="PTHR12226">
    <property type="entry name" value="MANNOSE-P-DOLICHOL UTILIZATION DEFECT 1 LEC35 -RELATED"/>
    <property type="match status" value="1"/>
</dbReference>
<organism evidence="9 10">
    <name type="scientific">Paralvinella palmiformis</name>
    <dbReference type="NCBI Taxonomy" id="53620"/>
    <lineage>
        <taxon>Eukaryota</taxon>
        <taxon>Metazoa</taxon>
        <taxon>Spiralia</taxon>
        <taxon>Lophotrochozoa</taxon>
        <taxon>Annelida</taxon>
        <taxon>Polychaeta</taxon>
        <taxon>Sedentaria</taxon>
        <taxon>Canalipalpata</taxon>
        <taxon>Terebellida</taxon>
        <taxon>Terebelliformia</taxon>
        <taxon>Alvinellidae</taxon>
        <taxon>Paralvinella</taxon>
    </lineage>
</organism>
<feature type="transmembrane region" description="Helical" evidence="8">
    <location>
        <begin position="162"/>
        <end position="180"/>
    </location>
</feature>
<evidence type="ECO:0000256" key="1">
    <source>
        <dbReference type="ARBA" id="ARBA00004141"/>
    </source>
</evidence>
<evidence type="ECO:0000256" key="5">
    <source>
        <dbReference type="ARBA" id="ARBA00022989"/>
    </source>
</evidence>
<evidence type="ECO:0000313" key="9">
    <source>
        <dbReference type="EMBL" id="KAK2151380.1"/>
    </source>
</evidence>